<evidence type="ECO:0000313" key="3">
    <source>
        <dbReference type="Proteomes" id="UP000634136"/>
    </source>
</evidence>
<feature type="compositionally biased region" description="Basic and acidic residues" evidence="1">
    <location>
        <begin position="24"/>
        <end position="37"/>
    </location>
</feature>
<proteinExistence type="predicted"/>
<dbReference type="AlphaFoldDB" id="A0A834XD68"/>
<protein>
    <submittedName>
        <fullName evidence="2">Uncharacterized protein</fullName>
    </submittedName>
</protein>
<comment type="caution">
    <text evidence="2">The sequence shown here is derived from an EMBL/GenBank/DDBJ whole genome shotgun (WGS) entry which is preliminary data.</text>
</comment>
<evidence type="ECO:0000313" key="2">
    <source>
        <dbReference type="EMBL" id="KAF7842152.1"/>
    </source>
</evidence>
<name>A0A834XD68_9FABA</name>
<evidence type="ECO:0000256" key="1">
    <source>
        <dbReference type="SAM" id="MobiDB-lite"/>
    </source>
</evidence>
<dbReference type="Proteomes" id="UP000634136">
    <property type="component" value="Unassembled WGS sequence"/>
</dbReference>
<organism evidence="2 3">
    <name type="scientific">Senna tora</name>
    <dbReference type="NCBI Taxonomy" id="362788"/>
    <lineage>
        <taxon>Eukaryota</taxon>
        <taxon>Viridiplantae</taxon>
        <taxon>Streptophyta</taxon>
        <taxon>Embryophyta</taxon>
        <taxon>Tracheophyta</taxon>
        <taxon>Spermatophyta</taxon>
        <taxon>Magnoliopsida</taxon>
        <taxon>eudicotyledons</taxon>
        <taxon>Gunneridae</taxon>
        <taxon>Pentapetalae</taxon>
        <taxon>rosids</taxon>
        <taxon>fabids</taxon>
        <taxon>Fabales</taxon>
        <taxon>Fabaceae</taxon>
        <taxon>Caesalpinioideae</taxon>
        <taxon>Cassia clade</taxon>
        <taxon>Senna</taxon>
    </lineage>
</organism>
<gene>
    <name evidence="2" type="ORF">G2W53_004450</name>
</gene>
<dbReference type="EMBL" id="JAAIUW010000002">
    <property type="protein sequence ID" value="KAF7842152.1"/>
    <property type="molecule type" value="Genomic_DNA"/>
</dbReference>
<keyword evidence="3" id="KW-1185">Reference proteome</keyword>
<reference evidence="2" key="1">
    <citation type="submission" date="2020-09" db="EMBL/GenBank/DDBJ databases">
        <title>Genome-Enabled Discovery of Anthraquinone Biosynthesis in Senna tora.</title>
        <authorList>
            <person name="Kang S.-H."/>
            <person name="Pandey R.P."/>
            <person name="Lee C.-M."/>
            <person name="Sim J.-S."/>
            <person name="Jeong J.-T."/>
            <person name="Choi B.-S."/>
            <person name="Jung M."/>
            <person name="Ginzburg D."/>
            <person name="Zhao K."/>
            <person name="Won S.Y."/>
            <person name="Oh T.-J."/>
            <person name="Yu Y."/>
            <person name="Kim N.-H."/>
            <person name="Lee O.R."/>
            <person name="Lee T.-H."/>
            <person name="Bashyal P."/>
            <person name="Kim T.-S."/>
            <person name="Lee W.-H."/>
            <person name="Kawkins C."/>
            <person name="Kim C.-K."/>
            <person name="Kim J.S."/>
            <person name="Ahn B.O."/>
            <person name="Rhee S.Y."/>
            <person name="Sohng J.K."/>
        </authorList>
    </citation>
    <scope>NUCLEOTIDE SEQUENCE</scope>
    <source>
        <tissue evidence="2">Leaf</tissue>
    </source>
</reference>
<sequence length="111" mass="12526">MVIKRKQDGASSKMKQIAASSKGKGKDKVTVESTEEQMKRKNLELLDVTDEDEIEDDYNWDDTNNSNITKSIYFNDAVRALASRPQLPITQPMVPTTVVRPPPLRPASMYI</sequence>
<feature type="region of interest" description="Disordered" evidence="1">
    <location>
        <begin position="1"/>
        <end position="37"/>
    </location>
</feature>
<accession>A0A834XD68</accession>